<dbReference type="AlphaFoldDB" id="A0A5B3G9H9"/>
<dbReference type="RefSeq" id="WP_118406718.1">
    <property type="nucleotide sequence ID" value="NZ_DAITRP010000004.1"/>
</dbReference>
<proteinExistence type="predicted"/>
<organism evidence="1 2">
    <name type="scientific">Alistipes shahii</name>
    <dbReference type="NCBI Taxonomy" id="328814"/>
    <lineage>
        <taxon>Bacteria</taxon>
        <taxon>Pseudomonadati</taxon>
        <taxon>Bacteroidota</taxon>
        <taxon>Bacteroidia</taxon>
        <taxon>Bacteroidales</taxon>
        <taxon>Rikenellaceae</taxon>
        <taxon>Alistipes</taxon>
    </lineage>
</organism>
<name>A0A5B3G9H9_9BACT</name>
<accession>A0A5B3G9H9</accession>
<dbReference type="EMBL" id="VVXK01000009">
    <property type="protein sequence ID" value="KAA2370215.1"/>
    <property type="molecule type" value="Genomic_DNA"/>
</dbReference>
<protein>
    <submittedName>
        <fullName evidence="1">Uncharacterized protein</fullName>
    </submittedName>
</protein>
<evidence type="ECO:0000313" key="2">
    <source>
        <dbReference type="Proteomes" id="UP000323567"/>
    </source>
</evidence>
<evidence type="ECO:0000313" key="1">
    <source>
        <dbReference type="EMBL" id="KAA2370215.1"/>
    </source>
</evidence>
<reference evidence="1 2" key="1">
    <citation type="journal article" date="2019" name="Nat. Med.">
        <title>A library of human gut bacterial isolates paired with longitudinal multiomics data enables mechanistic microbiome research.</title>
        <authorList>
            <person name="Poyet M."/>
            <person name="Groussin M."/>
            <person name="Gibbons S.M."/>
            <person name="Avila-Pacheco J."/>
            <person name="Jiang X."/>
            <person name="Kearney S.M."/>
            <person name="Perrotta A.R."/>
            <person name="Berdy B."/>
            <person name="Zhao S."/>
            <person name="Lieberman T.D."/>
            <person name="Swanson P.K."/>
            <person name="Smith M."/>
            <person name="Roesemann S."/>
            <person name="Alexander J.E."/>
            <person name="Rich S.A."/>
            <person name="Livny J."/>
            <person name="Vlamakis H."/>
            <person name="Clish C."/>
            <person name="Bullock K."/>
            <person name="Deik A."/>
            <person name="Scott J."/>
            <person name="Pierce K.A."/>
            <person name="Xavier R.J."/>
            <person name="Alm E.J."/>
        </authorList>
    </citation>
    <scope>NUCLEOTIDE SEQUENCE [LARGE SCALE GENOMIC DNA]</scope>
    <source>
        <strain evidence="1 2">BIOML-A2</strain>
    </source>
</reference>
<dbReference type="Proteomes" id="UP000323567">
    <property type="component" value="Unassembled WGS sequence"/>
</dbReference>
<sequence>MIPKLPIYAKGDSIGIAVYPTGVSLEEVEIDMLVYTTGNGPRIYGSTQGSGLPIVKGTDRAVFNIPSSETGKLDAGIATLETTYTVKASGYKKTLTNRLLILTDTKIMDFYG</sequence>
<comment type="caution">
    <text evidence="1">The sequence shown here is derived from an EMBL/GenBank/DDBJ whole genome shotgun (WGS) entry which is preliminary data.</text>
</comment>
<gene>
    <name evidence="1" type="ORF">F2Y13_07745</name>
</gene>